<protein>
    <recommendedName>
        <fullName evidence="1">Calcineurin-like phosphoesterase domain-containing protein</fullName>
    </recommendedName>
</protein>
<dbReference type="Proteomes" id="UP000001568">
    <property type="component" value="Chromosome 17"/>
</dbReference>
<dbReference type="Pfam" id="PF00149">
    <property type="entry name" value="Metallophos"/>
    <property type="match status" value="1"/>
</dbReference>
<feature type="domain" description="Calcineurin-like phosphoesterase" evidence="1">
    <location>
        <begin position="33"/>
        <end position="237"/>
    </location>
</feature>
<dbReference type="KEGG" id="olu:OSTLU_28347"/>
<dbReference type="STRING" id="436017.A4S9X4"/>
<dbReference type="OMA" id="MCTESEG"/>
<evidence type="ECO:0000259" key="1">
    <source>
        <dbReference type="Pfam" id="PF00149"/>
    </source>
</evidence>
<gene>
    <name evidence="2" type="ORF">OSTLU_28347</name>
</gene>
<dbReference type="PANTHER" id="PTHR46546">
    <property type="entry name" value="SHEWANELLA-LIKE PROTEIN PHOSPHATASE 1"/>
    <property type="match status" value="1"/>
</dbReference>
<dbReference type="GeneID" id="5006304"/>
<dbReference type="Gene3D" id="3.60.21.10">
    <property type="match status" value="1"/>
</dbReference>
<accession>A4S9X4</accession>
<dbReference type="Gramene" id="ABP00459">
    <property type="protein sequence ID" value="ABP00459"/>
    <property type="gene ID" value="OSTLU_28347"/>
</dbReference>
<dbReference type="eggNOG" id="KOG0374">
    <property type="taxonomic scope" value="Eukaryota"/>
</dbReference>
<evidence type="ECO:0000313" key="3">
    <source>
        <dbReference type="Proteomes" id="UP000001568"/>
    </source>
</evidence>
<dbReference type="SUPFAM" id="SSF56300">
    <property type="entry name" value="Metallo-dependent phosphatases"/>
    <property type="match status" value="1"/>
</dbReference>
<dbReference type="RefSeq" id="XP_001422142.1">
    <property type="nucleotide sequence ID" value="XM_001422105.1"/>
</dbReference>
<organism evidence="2 3">
    <name type="scientific">Ostreococcus lucimarinus (strain CCE9901)</name>
    <dbReference type="NCBI Taxonomy" id="436017"/>
    <lineage>
        <taxon>Eukaryota</taxon>
        <taxon>Viridiplantae</taxon>
        <taxon>Chlorophyta</taxon>
        <taxon>Mamiellophyceae</taxon>
        <taxon>Mamiellales</taxon>
        <taxon>Bathycoccaceae</taxon>
        <taxon>Ostreococcus</taxon>
    </lineage>
</organism>
<sequence length="290" mass="31751">MFEALALAGVTRERGRGWWRRPGEGAGARATCVQTGDLVDRGERSIEAVDEVERLTREANAVGDEFVSLLGNHELMTLQGDHRFASRDELTALGRSELEREGVVEADKGVGLGVRAYFYAGKLKWRQTFAKGSTRGDVLREKPWAAVRGRGRCATAFSHAGLLPEHLFGRDDVDELNARGAKLLAVDEVGRDDPLLLDRGPMWTRTISMGDESEACALAAEVIRRLGVRRMVVGHTVTKSGKIETRCDGLIHMIDVGMSKAYGGSPSVWMCTESEGPMAISRDSRVPLEN</sequence>
<dbReference type="PANTHER" id="PTHR46546:SF4">
    <property type="entry name" value="SHEWANELLA-LIKE PROTEIN PHOSPHATASE 1"/>
    <property type="match status" value="1"/>
</dbReference>
<dbReference type="OrthoDB" id="551600at2759"/>
<dbReference type="AlphaFoldDB" id="A4S9X4"/>
<dbReference type="InterPro" id="IPR029052">
    <property type="entry name" value="Metallo-depent_PP-like"/>
</dbReference>
<dbReference type="HOGENOM" id="CLU_042543_2_0_1"/>
<name>A4S9X4_OSTLU</name>
<dbReference type="EMBL" id="CP000597">
    <property type="protein sequence ID" value="ABP00459.1"/>
    <property type="molecule type" value="Genomic_DNA"/>
</dbReference>
<reference evidence="2 3" key="1">
    <citation type="journal article" date="2007" name="Proc. Natl. Acad. Sci. U.S.A.">
        <title>The tiny eukaryote Ostreococcus provides genomic insights into the paradox of plankton speciation.</title>
        <authorList>
            <person name="Palenik B."/>
            <person name="Grimwood J."/>
            <person name="Aerts A."/>
            <person name="Rouze P."/>
            <person name="Salamov A."/>
            <person name="Putnam N."/>
            <person name="Dupont C."/>
            <person name="Jorgensen R."/>
            <person name="Derelle E."/>
            <person name="Rombauts S."/>
            <person name="Zhou K."/>
            <person name="Otillar R."/>
            <person name="Merchant S.S."/>
            <person name="Podell S."/>
            <person name="Gaasterland T."/>
            <person name="Napoli C."/>
            <person name="Gendler K."/>
            <person name="Manuell A."/>
            <person name="Tai V."/>
            <person name="Vallon O."/>
            <person name="Piganeau G."/>
            <person name="Jancek S."/>
            <person name="Heijde M."/>
            <person name="Jabbari K."/>
            <person name="Bowler C."/>
            <person name="Lohr M."/>
            <person name="Robbens S."/>
            <person name="Werner G."/>
            <person name="Dubchak I."/>
            <person name="Pazour G.J."/>
            <person name="Ren Q."/>
            <person name="Paulsen I."/>
            <person name="Delwiche C."/>
            <person name="Schmutz J."/>
            <person name="Rokhsar D."/>
            <person name="Van de Peer Y."/>
            <person name="Moreau H."/>
            <person name="Grigoriev I.V."/>
        </authorList>
    </citation>
    <scope>NUCLEOTIDE SEQUENCE [LARGE SCALE GENOMIC DNA]</scope>
    <source>
        <strain evidence="2 3">CCE9901</strain>
    </source>
</reference>
<dbReference type="InterPro" id="IPR004843">
    <property type="entry name" value="Calcineurin-like_PHP"/>
</dbReference>
<proteinExistence type="predicted"/>
<dbReference type="GO" id="GO:0016787">
    <property type="term" value="F:hydrolase activity"/>
    <property type="evidence" value="ECO:0007669"/>
    <property type="project" value="InterPro"/>
</dbReference>
<keyword evidence="3" id="KW-1185">Reference proteome</keyword>
<evidence type="ECO:0000313" key="2">
    <source>
        <dbReference type="EMBL" id="ABP00459.1"/>
    </source>
</evidence>